<dbReference type="EMBL" id="BGPR01145386">
    <property type="protein sequence ID" value="GBN75736.1"/>
    <property type="molecule type" value="Genomic_DNA"/>
</dbReference>
<evidence type="ECO:0000313" key="1">
    <source>
        <dbReference type="EMBL" id="GBN75736.1"/>
    </source>
</evidence>
<comment type="caution">
    <text evidence="1">The sequence shown here is derived from an EMBL/GenBank/DDBJ whole genome shotgun (WGS) entry which is preliminary data.</text>
</comment>
<evidence type="ECO:0000313" key="2">
    <source>
        <dbReference type="Proteomes" id="UP000499080"/>
    </source>
</evidence>
<sequence>MSEAVTDYDQMGYISHEINPESQHLQKWGPFAIEDLFILVSSMAEMQLSVPFLDDKNIE</sequence>
<reference evidence="1 2" key="1">
    <citation type="journal article" date="2019" name="Sci. Rep.">
        <title>Orb-weaving spider Araneus ventricosus genome elucidates the spidroin gene catalogue.</title>
        <authorList>
            <person name="Kono N."/>
            <person name="Nakamura H."/>
            <person name="Ohtoshi R."/>
            <person name="Moran D.A.P."/>
            <person name="Shinohara A."/>
            <person name="Yoshida Y."/>
            <person name="Fujiwara M."/>
            <person name="Mori M."/>
            <person name="Tomita M."/>
            <person name="Arakawa K."/>
        </authorList>
    </citation>
    <scope>NUCLEOTIDE SEQUENCE [LARGE SCALE GENOMIC DNA]</scope>
</reference>
<keyword evidence="2" id="KW-1185">Reference proteome</keyword>
<dbReference type="AlphaFoldDB" id="A0A4Y2RJY1"/>
<gene>
    <name evidence="1" type="ORF">AVEN_126030_1</name>
</gene>
<accession>A0A4Y2RJY1</accession>
<protein>
    <submittedName>
        <fullName evidence="1">Uncharacterized protein</fullName>
    </submittedName>
</protein>
<feature type="non-terminal residue" evidence="1">
    <location>
        <position position="59"/>
    </location>
</feature>
<proteinExistence type="predicted"/>
<organism evidence="1 2">
    <name type="scientific">Araneus ventricosus</name>
    <name type="common">Orbweaver spider</name>
    <name type="synonym">Epeira ventricosa</name>
    <dbReference type="NCBI Taxonomy" id="182803"/>
    <lineage>
        <taxon>Eukaryota</taxon>
        <taxon>Metazoa</taxon>
        <taxon>Ecdysozoa</taxon>
        <taxon>Arthropoda</taxon>
        <taxon>Chelicerata</taxon>
        <taxon>Arachnida</taxon>
        <taxon>Araneae</taxon>
        <taxon>Araneomorphae</taxon>
        <taxon>Entelegynae</taxon>
        <taxon>Araneoidea</taxon>
        <taxon>Araneidae</taxon>
        <taxon>Araneus</taxon>
    </lineage>
</organism>
<dbReference type="Proteomes" id="UP000499080">
    <property type="component" value="Unassembled WGS sequence"/>
</dbReference>
<name>A0A4Y2RJY1_ARAVE</name>